<protein>
    <submittedName>
        <fullName evidence="2">Uncharacterized protein</fullName>
    </submittedName>
</protein>
<organism evidence="2 3">
    <name type="scientific">Penicillium subrubescens</name>
    <dbReference type="NCBI Taxonomy" id="1316194"/>
    <lineage>
        <taxon>Eukaryota</taxon>
        <taxon>Fungi</taxon>
        <taxon>Dikarya</taxon>
        <taxon>Ascomycota</taxon>
        <taxon>Pezizomycotina</taxon>
        <taxon>Eurotiomycetes</taxon>
        <taxon>Eurotiomycetidae</taxon>
        <taxon>Eurotiales</taxon>
        <taxon>Aspergillaceae</taxon>
        <taxon>Penicillium</taxon>
    </lineage>
</organism>
<proteinExistence type="predicted"/>
<comment type="caution">
    <text evidence="2">The sequence shown here is derived from an EMBL/GenBank/DDBJ whole genome shotgun (WGS) entry which is preliminary data.</text>
</comment>
<dbReference type="AlphaFoldDB" id="A0A1Q5UJJ2"/>
<sequence length="76" mass="8268">MNQDLLESSSRRSSSSSFSDSVSSGGLEEGAMPCLDVSASFPEWGNFSKTLPVYDQDNCGGYFDELLDNFVDVTQI</sequence>
<dbReference type="EMBL" id="MNBE01000183">
    <property type="protein sequence ID" value="OKP12623.1"/>
    <property type="molecule type" value="Genomic_DNA"/>
</dbReference>
<evidence type="ECO:0000313" key="2">
    <source>
        <dbReference type="EMBL" id="OKP12623.1"/>
    </source>
</evidence>
<evidence type="ECO:0000256" key="1">
    <source>
        <dbReference type="SAM" id="MobiDB-lite"/>
    </source>
</evidence>
<reference evidence="2 3" key="1">
    <citation type="submission" date="2016-10" db="EMBL/GenBank/DDBJ databases">
        <title>Genome sequence of the ascomycete fungus Penicillium subrubescens.</title>
        <authorList>
            <person name="De Vries R.P."/>
            <person name="Peng M."/>
            <person name="Dilokpimol A."/>
            <person name="Hilden K."/>
            <person name="Makela M.R."/>
            <person name="Grigoriev I."/>
            <person name="Riley R."/>
            <person name="Granchi Z."/>
        </authorList>
    </citation>
    <scope>NUCLEOTIDE SEQUENCE [LARGE SCALE GENOMIC DNA]</scope>
    <source>
        <strain evidence="2 3">CBS 132785</strain>
    </source>
</reference>
<feature type="region of interest" description="Disordered" evidence="1">
    <location>
        <begin position="1"/>
        <end position="28"/>
    </location>
</feature>
<gene>
    <name evidence="2" type="ORF">PENSUB_1716</name>
</gene>
<keyword evidence="3" id="KW-1185">Reference proteome</keyword>
<dbReference type="Proteomes" id="UP000186955">
    <property type="component" value="Unassembled WGS sequence"/>
</dbReference>
<evidence type="ECO:0000313" key="3">
    <source>
        <dbReference type="Proteomes" id="UP000186955"/>
    </source>
</evidence>
<feature type="compositionally biased region" description="Low complexity" evidence="1">
    <location>
        <begin position="11"/>
        <end position="24"/>
    </location>
</feature>
<accession>A0A1Q5UJJ2</accession>
<name>A0A1Q5UJJ2_9EURO</name>